<feature type="domain" description="B30.2/SPRY" evidence="1">
    <location>
        <begin position="1"/>
        <end position="178"/>
    </location>
</feature>
<dbReference type="SUPFAM" id="SSF49899">
    <property type="entry name" value="Concanavalin A-like lectins/glucanases"/>
    <property type="match status" value="1"/>
</dbReference>
<dbReference type="PROSITE" id="PS50188">
    <property type="entry name" value="B302_SPRY"/>
    <property type="match status" value="1"/>
</dbReference>
<organism evidence="2">
    <name type="scientific">uncultured organism MedDCM-OCT-S04-C369</name>
    <dbReference type="NCBI Taxonomy" id="743614"/>
    <lineage>
        <taxon>unclassified sequences</taxon>
        <taxon>environmental samples</taxon>
    </lineage>
</organism>
<name>D6PJY1_9ZZZZ</name>
<evidence type="ECO:0000259" key="1">
    <source>
        <dbReference type="PROSITE" id="PS50188"/>
    </source>
</evidence>
<dbReference type="EMBL" id="GU943116">
    <property type="protein sequence ID" value="ADD96032.1"/>
    <property type="molecule type" value="Genomic_DNA"/>
</dbReference>
<dbReference type="Gene3D" id="2.60.120.920">
    <property type="match status" value="1"/>
</dbReference>
<dbReference type="SMART" id="SM00449">
    <property type="entry name" value="SPRY"/>
    <property type="match status" value="1"/>
</dbReference>
<dbReference type="CDD" id="cd11709">
    <property type="entry name" value="SPRY"/>
    <property type="match status" value="1"/>
</dbReference>
<protein>
    <recommendedName>
        <fullName evidence="1">B30.2/SPRY domain-containing protein</fullName>
    </recommendedName>
</protein>
<dbReference type="InterPro" id="IPR013320">
    <property type="entry name" value="ConA-like_dom_sf"/>
</dbReference>
<dbReference type="AlphaFoldDB" id="D6PJY1"/>
<proteinExistence type="predicted"/>
<dbReference type="InterPro" id="IPR003877">
    <property type="entry name" value="SPRY_dom"/>
</dbReference>
<dbReference type="Pfam" id="PF00622">
    <property type="entry name" value="SPRY"/>
    <property type="match status" value="1"/>
</dbReference>
<accession>D6PJY1</accession>
<sequence>MNSLDNFYQSATFSNGNNTIVTHDTNYAATMSTLGMTSGKYYCEMKATNIGNGYSQFGIKGSFVTANSQGAGYGTDGYAYKANGGGKINNNSTSTYGTTWNSGDIIGCAVDLDNNYIYWSRNGTWQNSGDPTSGASGTGAAFTLGTPSSGAYFFAASDNDADAGVTNTFDFNFGNGYFGTTAVSSAGTNASGNGIFEYDVPTGYTALSTKGLNL</sequence>
<reference evidence="2" key="1">
    <citation type="journal article" date="2010" name="ISME J.">
        <title>Metagenome of the Mediterranean deep chlorophyll maximum studied by direct and fosmid library 454 pyrosequencing.</title>
        <authorList>
            <person name="Ghai R."/>
            <person name="Martin-Cuadrado A.B."/>
            <person name="Molto A.G."/>
            <person name="Heredia I.G."/>
            <person name="Cabrera R."/>
            <person name="Martin J."/>
            <person name="Verdu M."/>
            <person name="Deschamps P."/>
            <person name="Moreira D."/>
            <person name="Lopez-Garcia P."/>
            <person name="Mira A."/>
            <person name="Rodriguez-Valera F."/>
        </authorList>
    </citation>
    <scope>NUCLEOTIDE SEQUENCE</scope>
</reference>
<dbReference type="InterPro" id="IPR001870">
    <property type="entry name" value="B30.2/SPRY"/>
</dbReference>
<evidence type="ECO:0000313" key="2">
    <source>
        <dbReference type="EMBL" id="ADD96032.1"/>
    </source>
</evidence>
<dbReference type="InterPro" id="IPR043136">
    <property type="entry name" value="B30.2/SPRY_sf"/>
</dbReference>